<dbReference type="PANTHER" id="PTHR42924:SF3">
    <property type="entry name" value="POLYMERASE_HISTIDINOL PHOSPHATASE N-TERMINAL DOMAIN-CONTAINING PROTEIN"/>
    <property type="match status" value="1"/>
</dbReference>
<dbReference type="CDD" id="cd07432">
    <property type="entry name" value="PHP_HisPPase"/>
    <property type="match status" value="1"/>
</dbReference>
<dbReference type="InterPro" id="IPR016195">
    <property type="entry name" value="Pol/histidinol_Pase-like"/>
</dbReference>
<dbReference type="EMBL" id="CP061800">
    <property type="protein sequence ID" value="QTA89133.1"/>
    <property type="molecule type" value="Genomic_DNA"/>
</dbReference>
<dbReference type="PANTHER" id="PTHR42924">
    <property type="entry name" value="EXONUCLEASE"/>
    <property type="match status" value="1"/>
</dbReference>
<dbReference type="InterPro" id="IPR003141">
    <property type="entry name" value="Pol/His_phosphatase_N"/>
</dbReference>
<dbReference type="InterPro" id="IPR004013">
    <property type="entry name" value="PHP_dom"/>
</dbReference>
<dbReference type="Proteomes" id="UP000663722">
    <property type="component" value="Chromosome"/>
</dbReference>
<dbReference type="Gene3D" id="3.20.20.140">
    <property type="entry name" value="Metal-dependent hydrolases"/>
    <property type="match status" value="1"/>
</dbReference>
<dbReference type="AlphaFoldDB" id="A0A975BPT5"/>
<dbReference type="RefSeq" id="WP_207677903.1">
    <property type="nucleotide sequence ID" value="NZ_CP061800.1"/>
</dbReference>
<organism evidence="2 3">
    <name type="scientific">Desulfonema magnum</name>
    <dbReference type="NCBI Taxonomy" id="45655"/>
    <lineage>
        <taxon>Bacteria</taxon>
        <taxon>Pseudomonadati</taxon>
        <taxon>Thermodesulfobacteriota</taxon>
        <taxon>Desulfobacteria</taxon>
        <taxon>Desulfobacterales</taxon>
        <taxon>Desulfococcaceae</taxon>
        <taxon>Desulfonema</taxon>
    </lineage>
</organism>
<feature type="domain" description="Polymerase/histidinol phosphatase N-terminal" evidence="1">
    <location>
        <begin position="3"/>
        <end position="70"/>
    </location>
</feature>
<dbReference type="KEGG" id="dmm:dnm_051810"/>
<dbReference type="GO" id="GO:0035312">
    <property type="term" value="F:5'-3' DNA exonuclease activity"/>
    <property type="evidence" value="ECO:0007669"/>
    <property type="project" value="TreeGrafter"/>
</dbReference>
<dbReference type="Pfam" id="PF13263">
    <property type="entry name" value="PHP_C"/>
    <property type="match status" value="1"/>
</dbReference>
<dbReference type="SMART" id="SM00481">
    <property type="entry name" value="POLIIIAc"/>
    <property type="match status" value="1"/>
</dbReference>
<sequence>MLIDMHNHTNVSSSCSVLSPEELIETARRMGLDAICVTEHLVIEGANITQEIGRKVGFPVFRGIEACSDLGDMLVFGYYKDIPDDIPLHDLCRYVHEAGGVVFAAHPYRTGAWSLYTALQCQGKNLDLDWDRLKVLKALDGAEVINGNIDYEKNKKAQELAGRLKIYGIGGSDAHFPDMIATAATEFTKLIQTDEALVEALKTGSYQAISLPYTFFNYF</sequence>
<evidence type="ECO:0000313" key="3">
    <source>
        <dbReference type="Proteomes" id="UP000663722"/>
    </source>
</evidence>
<reference evidence="2" key="1">
    <citation type="journal article" date="2021" name="Microb. Physiol.">
        <title>Proteogenomic Insights into the Physiology of Marine, Sulfate-Reducing, Filamentous Desulfonema limicola and Desulfonema magnum.</title>
        <authorList>
            <person name="Schnaars V."/>
            <person name="Wohlbrand L."/>
            <person name="Scheve S."/>
            <person name="Hinrichs C."/>
            <person name="Reinhardt R."/>
            <person name="Rabus R."/>
        </authorList>
    </citation>
    <scope>NUCLEOTIDE SEQUENCE</scope>
    <source>
        <strain evidence="2">4be13</strain>
    </source>
</reference>
<dbReference type="SUPFAM" id="SSF89550">
    <property type="entry name" value="PHP domain-like"/>
    <property type="match status" value="1"/>
</dbReference>
<dbReference type="Pfam" id="PF02811">
    <property type="entry name" value="PHP"/>
    <property type="match status" value="1"/>
</dbReference>
<name>A0A975BPT5_9BACT</name>
<evidence type="ECO:0000313" key="2">
    <source>
        <dbReference type="EMBL" id="QTA89133.1"/>
    </source>
</evidence>
<evidence type="ECO:0000259" key="1">
    <source>
        <dbReference type="SMART" id="SM00481"/>
    </source>
</evidence>
<proteinExistence type="predicted"/>
<gene>
    <name evidence="2" type="ORF">dnm_051810</name>
</gene>
<keyword evidence="3" id="KW-1185">Reference proteome</keyword>
<dbReference type="InterPro" id="IPR052018">
    <property type="entry name" value="PHP_domain"/>
</dbReference>
<accession>A0A975BPT5</accession>
<protein>
    <submittedName>
        <fullName evidence="2">PHP domain-containing protein</fullName>
    </submittedName>
</protein>
<dbReference type="GO" id="GO:0004534">
    <property type="term" value="F:5'-3' RNA exonuclease activity"/>
    <property type="evidence" value="ECO:0007669"/>
    <property type="project" value="TreeGrafter"/>
</dbReference>